<dbReference type="EMBL" id="BQKK01000002">
    <property type="protein sequence ID" value="GJN42877.1"/>
    <property type="molecule type" value="Genomic_DNA"/>
</dbReference>
<proteinExistence type="predicted"/>
<dbReference type="InterPro" id="IPR001466">
    <property type="entry name" value="Beta-lactam-related"/>
</dbReference>
<dbReference type="PANTHER" id="PTHR46825">
    <property type="entry name" value="D-ALANYL-D-ALANINE-CARBOXYPEPTIDASE/ENDOPEPTIDASE AMPH"/>
    <property type="match status" value="1"/>
</dbReference>
<dbReference type="Pfam" id="PF00144">
    <property type="entry name" value="Beta-lactamase"/>
    <property type="match status" value="1"/>
</dbReference>
<dbReference type="Proteomes" id="UP001054925">
    <property type="component" value="Unassembled WGS sequence"/>
</dbReference>
<evidence type="ECO:0000259" key="1">
    <source>
        <dbReference type="Pfam" id="PF00144"/>
    </source>
</evidence>
<gene>
    <name evidence="2" type="ORF">CAT723_13560</name>
</gene>
<dbReference type="AlphaFoldDB" id="A0AAV5G804"/>
<accession>A0AAV5G804</accession>
<reference evidence="2" key="1">
    <citation type="submission" date="2021-12" db="EMBL/GenBank/DDBJ databases">
        <title>Draft genome sequence of Corynebacterium ammoniagenes strain T-723.</title>
        <authorList>
            <person name="Matsuzawa M."/>
            <person name="Hiratani M."/>
            <person name="Abe I."/>
            <person name="Tsuji Y."/>
            <person name="Nakamura J."/>
        </authorList>
    </citation>
    <scope>NUCLEOTIDE SEQUENCE</scope>
    <source>
        <strain evidence="2">T-723</strain>
    </source>
</reference>
<feature type="domain" description="Beta-lactamase-related" evidence="1">
    <location>
        <begin position="63"/>
        <end position="319"/>
    </location>
</feature>
<dbReference type="InterPro" id="IPR050491">
    <property type="entry name" value="AmpC-like"/>
</dbReference>
<evidence type="ECO:0000313" key="3">
    <source>
        <dbReference type="Proteomes" id="UP001054925"/>
    </source>
</evidence>
<dbReference type="SUPFAM" id="SSF56601">
    <property type="entry name" value="beta-lactamase/transpeptidase-like"/>
    <property type="match status" value="1"/>
</dbReference>
<evidence type="ECO:0000313" key="2">
    <source>
        <dbReference type="EMBL" id="GJN42877.1"/>
    </source>
</evidence>
<dbReference type="Gene3D" id="3.40.710.10">
    <property type="entry name" value="DD-peptidase/beta-lactamase superfamily"/>
    <property type="match status" value="1"/>
</dbReference>
<dbReference type="PANTHER" id="PTHR46825:SF9">
    <property type="entry name" value="BETA-LACTAMASE-RELATED DOMAIN-CONTAINING PROTEIN"/>
    <property type="match status" value="1"/>
</dbReference>
<dbReference type="InterPro" id="IPR012338">
    <property type="entry name" value="Beta-lactam/transpept-like"/>
</dbReference>
<name>A0AAV5G804_CORAM</name>
<comment type="caution">
    <text evidence="2">The sequence shown here is derived from an EMBL/GenBank/DDBJ whole genome shotgun (WGS) entry which is preliminary data.</text>
</comment>
<sequence length="332" mass="35621">MKAMKRSVLFGTLTAIVVLIGLIVVGPQRIALADDSTGDEELAQKLRDNSSRAQNQITAFTLQDGEVTFAGIGADENTEVEIGSVTKTFTTELLRQQVESGDIDLETTVDDIIEVEGSEVSDVTMLELANHTSGLPRLDKDNLGLVRTIFTENPYAGISQDDVFDAARNASLSGRGERSYSNFGAALLGQLLAVNADSEYAELVQENILDPAGMDATYVGSESSIAEDAPRGLAANGRETDAWGMDGYAPAGAIRSTATDMSKYAKFLLDNSEFEFGWFPENSGGYWHNGGTGGYSTMLIIDPNAKEAFYANGNTPQGVEDLTRALRMKGEQ</sequence>
<protein>
    <submittedName>
        <fullName evidence="2">Beta-lactamase class C</fullName>
    </submittedName>
</protein>
<organism evidence="2 3">
    <name type="scientific">Corynebacterium ammoniagenes</name>
    <name type="common">Brevibacterium ammoniagenes</name>
    <dbReference type="NCBI Taxonomy" id="1697"/>
    <lineage>
        <taxon>Bacteria</taxon>
        <taxon>Bacillati</taxon>
        <taxon>Actinomycetota</taxon>
        <taxon>Actinomycetes</taxon>
        <taxon>Mycobacteriales</taxon>
        <taxon>Corynebacteriaceae</taxon>
        <taxon>Corynebacterium</taxon>
    </lineage>
</organism>